<dbReference type="SMART" id="SM00477">
    <property type="entry name" value="NUC"/>
    <property type="match status" value="1"/>
</dbReference>
<gene>
    <name evidence="9" type="ORF">DGAL_LOCUS15315</name>
</gene>
<evidence type="ECO:0000256" key="1">
    <source>
        <dbReference type="ARBA" id="ARBA00010052"/>
    </source>
</evidence>
<feature type="binding site" evidence="5">
    <location>
        <position position="266"/>
    </location>
    <ligand>
        <name>Mg(2+)</name>
        <dbReference type="ChEBI" id="CHEBI:18420"/>
        <note>catalytic</note>
    </ligand>
</feature>
<evidence type="ECO:0000313" key="9">
    <source>
        <dbReference type="EMBL" id="CAH0111665.1"/>
    </source>
</evidence>
<dbReference type="SUPFAM" id="SSF54060">
    <property type="entry name" value="His-Me finger endonucleases"/>
    <property type="match status" value="1"/>
</dbReference>
<keyword evidence="10" id="KW-1185">Reference proteome</keyword>
<evidence type="ECO:0000259" key="7">
    <source>
        <dbReference type="SMART" id="SM00477"/>
    </source>
</evidence>
<dbReference type="PANTHER" id="PTHR13966">
    <property type="entry name" value="ENDONUCLEASE RELATED"/>
    <property type="match status" value="1"/>
</dbReference>
<dbReference type="InterPro" id="IPR001604">
    <property type="entry name" value="Endo_G_ENPP1-like_dom"/>
</dbReference>
<dbReference type="GO" id="GO:0006309">
    <property type="term" value="P:apoptotic DNA fragmentation"/>
    <property type="evidence" value="ECO:0007669"/>
    <property type="project" value="TreeGrafter"/>
</dbReference>
<evidence type="ECO:0000256" key="3">
    <source>
        <dbReference type="ARBA" id="ARBA00022759"/>
    </source>
</evidence>
<dbReference type="GO" id="GO:0000014">
    <property type="term" value="F:single-stranded DNA endodeoxyribonuclease activity"/>
    <property type="evidence" value="ECO:0007669"/>
    <property type="project" value="TreeGrafter"/>
</dbReference>
<organism evidence="9 10">
    <name type="scientific">Daphnia galeata</name>
    <dbReference type="NCBI Taxonomy" id="27404"/>
    <lineage>
        <taxon>Eukaryota</taxon>
        <taxon>Metazoa</taxon>
        <taxon>Ecdysozoa</taxon>
        <taxon>Arthropoda</taxon>
        <taxon>Crustacea</taxon>
        <taxon>Branchiopoda</taxon>
        <taxon>Diplostraca</taxon>
        <taxon>Cladocera</taxon>
        <taxon>Anomopoda</taxon>
        <taxon>Daphniidae</taxon>
        <taxon>Daphnia</taxon>
    </lineage>
</organism>
<dbReference type="OrthoDB" id="5960141at2759"/>
<keyword evidence="5" id="KW-0479">Metal-binding</keyword>
<dbReference type="FunFam" id="3.40.570.10:FF:000007">
    <property type="entry name" value="Alkaline nuclease"/>
    <property type="match status" value="1"/>
</dbReference>
<dbReference type="Proteomes" id="UP000789390">
    <property type="component" value="Unassembled WGS sequence"/>
</dbReference>
<accession>A0A8J2RYN6</accession>
<keyword evidence="3" id="KW-0255">Endonuclease</keyword>
<feature type="chain" id="PRO_5035167922" description="DNA/RNA non-specific endonuclease domain-containing protein" evidence="6">
    <location>
        <begin position="19"/>
        <end position="404"/>
    </location>
</feature>
<dbReference type="SMART" id="SM00892">
    <property type="entry name" value="Endonuclease_NS"/>
    <property type="match status" value="1"/>
</dbReference>
<keyword evidence="6" id="KW-0732">Signal</keyword>
<evidence type="ECO:0000259" key="8">
    <source>
        <dbReference type="SMART" id="SM00892"/>
    </source>
</evidence>
<dbReference type="GO" id="GO:0003676">
    <property type="term" value="F:nucleic acid binding"/>
    <property type="evidence" value="ECO:0007669"/>
    <property type="project" value="InterPro"/>
</dbReference>
<evidence type="ECO:0000256" key="2">
    <source>
        <dbReference type="ARBA" id="ARBA00022722"/>
    </source>
</evidence>
<dbReference type="EMBL" id="CAKKLH010000315">
    <property type="protein sequence ID" value="CAH0111665.1"/>
    <property type="molecule type" value="Genomic_DNA"/>
</dbReference>
<name>A0A8J2RYN6_9CRUS</name>
<proteinExistence type="inferred from homology"/>
<dbReference type="InterPro" id="IPR044925">
    <property type="entry name" value="His-Me_finger_sf"/>
</dbReference>
<keyword evidence="2" id="KW-0540">Nuclease</keyword>
<sequence length="404" mass="44479">MTWSCFVYLCLIVSVALANVRNTNGPGCVFNLDQESPKFPPHLFDATKKEIIQPVSIANKRIINLPVGQQVTVACAGSNNVLIAANLPFGEAKFCVSPSSRLRLGDQSFGYNSLGCKTQGKETVKELGKCSTRGTLIEIGWQIESSFIKQITICYQRSTANTLFSSSVIRGVSILADDESNTRPAFRQGSFFNGIDVNQAYLQTTQMATFTRILGSMELAKRYLDPSKSFYLSRGHLAPDGDFVDAASQDMTYYYINCAPQWQAFNNGNWKALETAVRNLASGRMADYTIYTGTFGILTLADVQGRQKPITLAANGKIPVPKYYWKVIHDPASGKATAVIGINNPYLITVTGADVFCPDVCNQVTWIKFERTRMASGYTFCCTVQSLRKIISYSPDLGNLPLLI</sequence>
<dbReference type="GO" id="GO:0046872">
    <property type="term" value="F:metal ion binding"/>
    <property type="evidence" value="ECO:0007669"/>
    <property type="project" value="UniProtKB-KW"/>
</dbReference>
<feature type="domain" description="DNA/RNA non-specific endonuclease/pyrophosphatase/phosphodiesterase" evidence="8">
    <location>
        <begin position="147"/>
        <end position="387"/>
    </location>
</feature>
<feature type="active site" description="Proton acceptor" evidence="4">
    <location>
        <position position="236"/>
    </location>
</feature>
<dbReference type="CDD" id="cd00091">
    <property type="entry name" value="NUC"/>
    <property type="match status" value="1"/>
</dbReference>
<evidence type="ECO:0000256" key="5">
    <source>
        <dbReference type="PIRSR" id="PIRSR640255-2"/>
    </source>
</evidence>
<keyword evidence="3" id="KW-0378">Hydrolase</keyword>
<comment type="similarity">
    <text evidence="1">Belongs to the DNA/RNA non-specific endonuclease family.</text>
</comment>
<evidence type="ECO:0000256" key="6">
    <source>
        <dbReference type="SAM" id="SignalP"/>
    </source>
</evidence>
<evidence type="ECO:0000256" key="4">
    <source>
        <dbReference type="PIRSR" id="PIRSR640255-1"/>
    </source>
</evidence>
<reference evidence="9" key="1">
    <citation type="submission" date="2021-11" db="EMBL/GenBank/DDBJ databases">
        <authorList>
            <person name="Schell T."/>
        </authorList>
    </citation>
    <scope>NUCLEOTIDE SEQUENCE</scope>
    <source>
        <strain evidence="9">M5</strain>
    </source>
</reference>
<dbReference type="GO" id="GO:0004521">
    <property type="term" value="F:RNA endonuclease activity"/>
    <property type="evidence" value="ECO:0007669"/>
    <property type="project" value="TreeGrafter"/>
</dbReference>
<dbReference type="Pfam" id="PF01223">
    <property type="entry name" value="Endonuclease_NS"/>
    <property type="match status" value="1"/>
</dbReference>
<dbReference type="InterPro" id="IPR020821">
    <property type="entry name" value="ENPP1-3/EXOG-like_nuc-like"/>
</dbReference>
<dbReference type="GO" id="GO:0005743">
    <property type="term" value="C:mitochondrial inner membrane"/>
    <property type="evidence" value="ECO:0007669"/>
    <property type="project" value="TreeGrafter"/>
</dbReference>
<protein>
    <recommendedName>
        <fullName evidence="11">DNA/RNA non-specific endonuclease domain-containing protein</fullName>
    </recommendedName>
</protein>
<evidence type="ECO:0008006" key="11">
    <source>
        <dbReference type="Google" id="ProtNLM"/>
    </source>
</evidence>
<feature type="domain" description="ENPP1-3/EXOG-like endonuclease/phosphodiesterase" evidence="7">
    <location>
        <begin position="148"/>
        <end position="363"/>
    </location>
</feature>
<evidence type="ECO:0000313" key="10">
    <source>
        <dbReference type="Proteomes" id="UP000789390"/>
    </source>
</evidence>
<dbReference type="InterPro" id="IPR040255">
    <property type="entry name" value="Non-specific_endonuclease"/>
</dbReference>
<dbReference type="InterPro" id="IPR044929">
    <property type="entry name" value="DNA/RNA_non-sp_Endonuclease_sf"/>
</dbReference>
<dbReference type="PANTHER" id="PTHR13966:SF19">
    <property type="entry name" value="NUCLEASE EXOG, MITOCHONDRIAL"/>
    <property type="match status" value="1"/>
</dbReference>
<comment type="caution">
    <text evidence="9">The sequence shown here is derived from an EMBL/GenBank/DDBJ whole genome shotgun (WGS) entry which is preliminary data.</text>
</comment>
<dbReference type="AlphaFoldDB" id="A0A8J2RYN6"/>
<dbReference type="GO" id="GO:0005634">
    <property type="term" value="C:nucleus"/>
    <property type="evidence" value="ECO:0007669"/>
    <property type="project" value="TreeGrafter"/>
</dbReference>
<dbReference type="Gene3D" id="3.40.570.10">
    <property type="entry name" value="Extracellular Endonuclease, subunit A"/>
    <property type="match status" value="1"/>
</dbReference>
<feature type="signal peptide" evidence="6">
    <location>
        <begin position="1"/>
        <end position="18"/>
    </location>
</feature>